<comment type="subcellular location">
    <subcellularLocation>
        <location evidence="1">Membrane</location>
        <topology evidence="1">Multi-pass membrane protein</topology>
    </subcellularLocation>
</comment>
<evidence type="ECO:0000256" key="2">
    <source>
        <dbReference type="ARBA" id="ARBA00022692"/>
    </source>
</evidence>
<dbReference type="RefSeq" id="WP_085473255.1">
    <property type="nucleotide sequence ID" value="NZ_FXAU01000004.1"/>
</dbReference>
<dbReference type="OrthoDB" id="713986at2"/>
<dbReference type="InterPro" id="IPR006480">
    <property type="entry name" value="Phage_holin_4_1"/>
</dbReference>
<keyword evidence="4 5" id="KW-0472">Membrane</keyword>
<accession>A0A1X7K5K0</accession>
<gene>
    <name evidence="6" type="ORF">SAMN05660862_2524</name>
</gene>
<dbReference type="GO" id="GO:0016020">
    <property type="term" value="C:membrane"/>
    <property type="evidence" value="ECO:0007669"/>
    <property type="project" value="UniProtKB-SubCell"/>
</dbReference>
<keyword evidence="2 5" id="KW-0812">Transmembrane</keyword>
<feature type="transmembrane region" description="Helical" evidence="5">
    <location>
        <begin position="89"/>
        <end position="107"/>
    </location>
</feature>
<dbReference type="Pfam" id="PF05105">
    <property type="entry name" value="Phage_holin_4_1"/>
    <property type="match status" value="1"/>
</dbReference>
<evidence type="ECO:0000256" key="4">
    <source>
        <dbReference type="ARBA" id="ARBA00023136"/>
    </source>
</evidence>
<dbReference type="STRING" id="561061.SAMN05660862_2524"/>
<reference evidence="6 7" key="1">
    <citation type="submission" date="2017-04" db="EMBL/GenBank/DDBJ databases">
        <authorList>
            <person name="Afonso C.L."/>
            <person name="Miller P.J."/>
            <person name="Scott M.A."/>
            <person name="Spackman E."/>
            <person name="Goraichik I."/>
            <person name="Dimitrov K.M."/>
            <person name="Suarez D.L."/>
            <person name="Swayne D.E."/>
        </authorList>
    </citation>
    <scope>NUCLEOTIDE SEQUENCE [LARGE SCALE GENOMIC DNA]</scope>
    <source>
        <strain evidence="6 7">DSM 22418</strain>
    </source>
</reference>
<organism evidence="6 7">
    <name type="scientific">Sphingobacterium psychroaquaticum</name>
    <dbReference type="NCBI Taxonomy" id="561061"/>
    <lineage>
        <taxon>Bacteria</taxon>
        <taxon>Pseudomonadati</taxon>
        <taxon>Bacteroidota</taxon>
        <taxon>Sphingobacteriia</taxon>
        <taxon>Sphingobacteriales</taxon>
        <taxon>Sphingobacteriaceae</taxon>
        <taxon>Sphingobacterium</taxon>
    </lineage>
</organism>
<evidence type="ECO:0000256" key="5">
    <source>
        <dbReference type="SAM" id="Phobius"/>
    </source>
</evidence>
<feature type="transmembrane region" description="Helical" evidence="5">
    <location>
        <begin position="48"/>
        <end position="68"/>
    </location>
</feature>
<sequence>MDHIDRLLKTFEFEGWSGLTSSLFPSLKYSLTPLAISTSAISVITYKIFGLDVLATIAFVVVMVAEVFSGILASKVQKIDSSSLKMSRFSLKMACYLIMLFVSNAFAESFDGKGSSVGYWFFDWLHLFLAIHIATENIISIGENLGVISGKGKTYWIAQIQDKVNDLFKSSKSD</sequence>
<proteinExistence type="predicted"/>
<keyword evidence="7" id="KW-1185">Reference proteome</keyword>
<name>A0A1X7K5K0_9SPHI</name>
<dbReference type="AlphaFoldDB" id="A0A1X7K5K0"/>
<keyword evidence="3 5" id="KW-1133">Transmembrane helix</keyword>
<protein>
    <submittedName>
        <fullName evidence="6">Bacteriophage holin family protein</fullName>
    </submittedName>
</protein>
<evidence type="ECO:0000256" key="1">
    <source>
        <dbReference type="ARBA" id="ARBA00004141"/>
    </source>
</evidence>
<evidence type="ECO:0000313" key="7">
    <source>
        <dbReference type="Proteomes" id="UP000192980"/>
    </source>
</evidence>
<evidence type="ECO:0000256" key="3">
    <source>
        <dbReference type="ARBA" id="ARBA00022989"/>
    </source>
</evidence>
<evidence type="ECO:0000313" key="6">
    <source>
        <dbReference type="EMBL" id="SMG35498.1"/>
    </source>
</evidence>
<dbReference type="Proteomes" id="UP000192980">
    <property type="component" value="Unassembled WGS sequence"/>
</dbReference>
<dbReference type="EMBL" id="FXAU01000004">
    <property type="protein sequence ID" value="SMG35498.1"/>
    <property type="molecule type" value="Genomic_DNA"/>
</dbReference>
<feature type="transmembrane region" description="Helical" evidence="5">
    <location>
        <begin position="119"/>
        <end position="139"/>
    </location>
</feature>